<keyword evidence="3" id="KW-1185">Reference proteome</keyword>
<proteinExistence type="predicted"/>
<feature type="signal peptide" evidence="1">
    <location>
        <begin position="1"/>
        <end position="23"/>
    </location>
</feature>
<evidence type="ECO:0000313" key="3">
    <source>
        <dbReference type="Proteomes" id="UP001156921"/>
    </source>
</evidence>
<name>A0ABQ6BGG8_9CAUL</name>
<feature type="chain" id="PRO_5045042630" evidence="1">
    <location>
        <begin position="24"/>
        <end position="164"/>
    </location>
</feature>
<keyword evidence="1" id="KW-0732">Signal</keyword>
<dbReference type="Proteomes" id="UP001156921">
    <property type="component" value="Unassembled WGS sequence"/>
</dbReference>
<gene>
    <name evidence="2" type="ORF">GCM10007859_10530</name>
</gene>
<reference evidence="3" key="1">
    <citation type="journal article" date="2019" name="Int. J. Syst. Evol. Microbiol.">
        <title>The Global Catalogue of Microorganisms (GCM) 10K type strain sequencing project: providing services to taxonomists for standard genome sequencing and annotation.</title>
        <authorList>
            <consortium name="The Broad Institute Genomics Platform"/>
            <consortium name="The Broad Institute Genome Sequencing Center for Infectious Disease"/>
            <person name="Wu L."/>
            <person name="Ma J."/>
        </authorList>
    </citation>
    <scope>NUCLEOTIDE SEQUENCE [LARGE SCALE GENOMIC DNA]</scope>
    <source>
        <strain evidence="3">NBRC 110107</strain>
    </source>
</reference>
<protein>
    <submittedName>
        <fullName evidence="2">Uncharacterized protein</fullName>
    </submittedName>
</protein>
<dbReference type="EMBL" id="BSOY01000016">
    <property type="protein sequence ID" value="GLS01043.1"/>
    <property type="molecule type" value="Genomic_DNA"/>
</dbReference>
<accession>A0ABQ6BGG8</accession>
<comment type="caution">
    <text evidence="2">The sequence shown here is derived from an EMBL/GenBank/DDBJ whole genome shotgun (WGS) entry which is preliminary data.</text>
</comment>
<organism evidence="2 3">
    <name type="scientific">Brevundimonas denitrificans</name>
    <dbReference type="NCBI Taxonomy" id="1443434"/>
    <lineage>
        <taxon>Bacteria</taxon>
        <taxon>Pseudomonadati</taxon>
        <taxon>Pseudomonadota</taxon>
        <taxon>Alphaproteobacteria</taxon>
        <taxon>Caulobacterales</taxon>
        <taxon>Caulobacteraceae</taxon>
        <taxon>Brevundimonas</taxon>
    </lineage>
</organism>
<sequence length="164" mass="17956">MSRKIRLASLATLFAALALPAVAAPRQEAAPAETLVEMMSAGRPFLVATRKNTLPLREGNWSYPEGFDHWVVFEGRYSPESGVWSSDALGFRITGNEYQGCPPDLDRSRFICGGSHSDGYRLSRRLSPRDHVVVILGNELPFDDAGNVYLDGQRIGVITVPPAP</sequence>
<dbReference type="RefSeq" id="WP_284221894.1">
    <property type="nucleotide sequence ID" value="NZ_BSOY01000016.1"/>
</dbReference>
<evidence type="ECO:0000256" key="1">
    <source>
        <dbReference type="SAM" id="SignalP"/>
    </source>
</evidence>
<evidence type="ECO:0000313" key="2">
    <source>
        <dbReference type="EMBL" id="GLS01043.1"/>
    </source>
</evidence>